<accession>A0A814C174</accession>
<dbReference type="OrthoDB" id="9996306at2759"/>
<name>A0A814C174_ADIRI</name>
<evidence type="ECO:0000313" key="3">
    <source>
        <dbReference type="EMBL" id="CAF0984890.1"/>
    </source>
</evidence>
<dbReference type="Proteomes" id="UP000663828">
    <property type="component" value="Unassembled WGS sequence"/>
</dbReference>
<dbReference type="AlphaFoldDB" id="A0A814C174"/>
<protein>
    <recommendedName>
        <fullName evidence="1">F-box domain-containing protein</fullName>
    </recommendedName>
</protein>
<dbReference type="SUPFAM" id="SSF52047">
    <property type="entry name" value="RNI-like"/>
    <property type="match status" value="2"/>
</dbReference>
<evidence type="ECO:0000259" key="1">
    <source>
        <dbReference type="PROSITE" id="PS50181"/>
    </source>
</evidence>
<evidence type="ECO:0000313" key="2">
    <source>
        <dbReference type="EMBL" id="CAF0934099.1"/>
    </source>
</evidence>
<reference evidence="2" key="1">
    <citation type="submission" date="2021-02" db="EMBL/GenBank/DDBJ databases">
        <authorList>
            <person name="Nowell W R."/>
        </authorList>
    </citation>
    <scope>NUCLEOTIDE SEQUENCE</scope>
</reference>
<gene>
    <name evidence="3" type="ORF">EDS130_LOCUS14071</name>
    <name evidence="2" type="ORF">XAT740_LOCUS9745</name>
</gene>
<dbReference type="PROSITE" id="PS50181">
    <property type="entry name" value="FBOX"/>
    <property type="match status" value="1"/>
</dbReference>
<dbReference type="Gene3D" id="3.80.10.10">
    <property type="entry name" value="Ribonuclease Inhibitor"/>
    <property type="match status" value="1"/>
</dbReference>
<organism evidence="2 4">
    <name type="scientific">Adineta ricciae</name>
    <name type="common">Rotifer</name>
    <dbReference type="NCBI Taxonomy" id="249248"/>
    <lineage>
        <taxon>Eukaryota</taxon>
        <taxon>Metazoa</taxon>
        <taxon>Spiralia</taxon>
        <taxon>Gnathifera</taxon>
        <taxon>Rotifera</taxon>
        <taxon>Eurotatoria</taxon>
        <taxon>Bdelloidea</taxon>
        <taxon>Adinetida</taxon>
        <taxon>Adinetidae</taxon>
        <taxon>Adineta</taxon>
    </lineage>
</organism>
<dbReference type="Proteomes" id="UP000663852">
    <property type="component" value="Unassembled WGS sequence"/>
</dbReference>
<dbReference type="InterPro" id="IPR032675">
    <property type="entry name" value="LRR_dom_sf"/>
</dbReference>
<keyword evidence="4" id="KW-1185">Reference proteome</keyword>
<evidence type="ECO:0000313" key="4">
    <source>
        <dbReference type="Proteomes" id="UP000663828"/>
    </source>
</evidence>
<sequence length="597" mass="70584">MIGIKRSRSENDLYDHNNNKKQKSDLELSVASPKTKSCLENLPNETIYEIFDYLDSFHVYQSFFSLNTRFDRLILNPTGLLQVNIGAMTKLDFDLYHRHVITPNRRRINYLRLSNPFTADLIFSPPLTICRFTQLKTLILEQFDSKYMKNVLQHLIQLPKLESLKISFADLFPLLPAVLFQSIFQLSKLKLCQVTYRTKFDSISPPIYLPQATSTSIESLTINNRFSVESLFDLYRFVPQLRYLSINSLAGYPPFMGFQRESLLLKHLKTLSLKIDDVQFGTFAQLVKSFFSNIEILHLEANHSSYLHLDQWQDLILSSMPNLRVFDFYYNGILHRNEAIDQFMLNNNFDQSFWNGRGWVFVQTEKQQGNLRRIMFYSLNPYRRKDYDLYWEHGSIHPLDDHLSSVEHVHLRSDSGLKNAKKYFPNATTLTIEHYFQPARGSLATIVNEILPLKQLKKLVIENISYPFDEILQLMKLTPNLQFLSVRRINYPFLLLSNLFQVTSLKTLEICQECSYEYFQIMMMHFPQLDTLRIAMKRPDISQTIRYVFTQSNHLFSLCFTRMPKVCLRDIKNLIRYEKLIVNYTIKLLDHDLYLWW</sequence>
<proteinExistence type="predicted"/>
<dbReference type="EMBL" id="CAJNOR010000506">
    <property type="protein sequence ID" value="CAF0934099.1"/>
    <property type="molecule type" value="Genomic_DNA"/>
</dbReference>
<comment type="caution">
    <text evidence="2">The sequence shown here is derived from an EMBL/GenBank/DDBJ whole genome shotgun (WGS) entry which is preliminary data.</text>
</comment>
<feature type="domain" description="F-box" evidence="1">
    <location>
        <begin position="36"/>
        <end position="83"/>
    </location>
</feature>
<dbReference type="InterPro" id="IPR001810">
    <property type="entry name" value="F-box_dom"/>
</dbReference>
<dbReference type="EMBL" id="CAJNOJ010000057">
    <property type="protein sequence ID" value="CAF0984890.1"/>
    <property type="molecule type" value="Genomic_DNA"/>
</dbReference>